<organism evidence="2 3">
    <name type="scientific">Neisseria dumasiana</name>
    <dbReference type="NCBI Taxonomy" id="1931275"/>
    <lineage>
        <taxon>Bacteria</taxon>
        <taxon>Pseudomonadati</taxon>
        <taxon>Pseudomonadota</taxon>
        <taxon>Betaproteobacteria</taxon>
        <taxon>Neisseriales</taxon>
        <taxon>Neisseriaceae</taxon>
        <taxon>Neisseria</taxon>
    </lineage>
</organism>
<gene>
    <name evidence="2" type="ORF">BV912_06385</name>
</gene>
<dbReference type="Pfam" id="PF01381">
    <property type="entry name" value="HTH_3"/>
    <property type="match status" value="1"/>
</dbReference>
<dbReference type="GO" id="GO:0003677">
    <property type="term" value="F:DNA binding"/>
    <property type="evidence" value="ECO:0007669"/>
    <property type="project" value="InterPro"/>
</dbReference>
<reference evidence="3" key="1">
    <citation type="submission" date="2017-01" db="EMBL/GenBank/DDBJ databases">
        <authorList>
            <person name="Mah S.A."/>
            <person name="Swanson W.J."/>
            <person name="Moy G.W."/>
            <person name="Vacquier V.D."/>
        </authorList>
    </citation>
    <scope>NUCLEOTIDE SEQUENCE [LARGE SCALE GENOMIC DNA]</scope>
    <source>
        <strain evidence="3">124861</strain>
    </source>
</reference>
<dbReference type="Proteomes" id="UP000193303">
    <property type="component" value="Unassembled WGS sequence"/>
</dbReference>
<evidence type="ECO:0000313" key="3">
    <source>
        <dbReference type="Proteomes" id="UP000193303"/>
    </source>
</evidence>
<dbReference type="OrthoDB" id="9805356at2"/>
<dbReference type="Gene3D" id="1.10.260.40">
    <property type="entry name" value="lambda repressor-like DNA-binding domains"/>
    <property type="match status" value="1"/>
</dbReference>
<name>A0A1X3DI23_9NEIS</name>
<comment type="caution">
    <text evidence="2">The sequence shown here is derived from an EMBL/GenBank/DDBJ whole genome shotgun (WGS) entry which is preliminary data.</text>
</comment>
<dbReference type="SUPFAM" id="SSF47413">
    <property type="entry name" value="lambda repressor-like DNA-binding domains"/>
    <property type="match status" value="1"/>
</dbReference>
<evidence type="ECO:0000313" key="2">
    <source>
        <dbReference type="EMBL" id="OSI21674.1"/>
    </source>
</evidence>
<dbReference type="InterPro" id="IPR001387">
    <property type="entry name" value="Cro/C1-type_HTH"/>
</dbReference>
<dbReference type="AlphaFoldDB" id="A0A1X3DI23"/>
<accession>A0A1X3DI23</accession>
<feature type="domain" description="HTH cro/C1-type" evidence="1">
    <location>
        <begin position="8"/>
        <end position="63"/>
    </location>
</feature>
<dbReference type="SMART" id="SM00530">
    <property type="entry name" value="HTH_XRE"/>
    <property type="match status" value="1"/>
</dbReference>
<dbReference type="EMBL" id="MTAB01000011">
    <property type="protein sequence ID" value="OSI21674.1"/>
    <property type="molecule type" value="Genomic_DNA"/>
</dbReference>
<sequence length="73" mass="8188">MDIPNTPLKKARLAEGLTLKEVAKHVNSDTGNISRIERGKQMPSKELVSKLVDLFSSQGITEVHIIYPERFPD</sequence>
<protein>
    <submittedName>
        <fullName evidence="2">Transcriptional regulator</fullName>
    </submittedName>
</protein>
<dbReference type="PROSITE" id="PS50943">
    <property type="entry name" value="HTH_CROC1"/>
    <property type="match status" value="1"/>
</dbReference>
<evidence type="ECO:0000259" key="1">
    <source>
        <dbReference type="PROSITE" id="PS50943"/>
    </source>
</evidence>
<dbReference type="CDD" id="cd00093">
    <property type="entry name" value="HTH_XRE"/>
    <property type="match status" value="1"/>
</dbReference>
<dbReference type="RefSeq" id="WP_085359254.1">
    <property type="nucleotide sequence ID" value="NZ_MTAB01000011.1"/>
</dbReference>
<dbReference type="InterPro" id="IPR010982">
    <property type="entry name" value="Lambda_DNA-bd_dom_sf"/>
</dbReference>
<proteinExistence type="predicted"/>